<reference evidence="2" key="1">
    <citation type="journal article" date="2023" name="G3 (Bethesda)">
        <title>Genome assembly and association tests identify interacting loci associated with vigor, precocity, and sex in interspecific pistachio rootstocks.</title>
        <authorList>
            <person name="Palmer W."/>
            <person name="Jacygrad E."/>
            <person name="Sagayaradj S."/>
            <person name="Cavanaugh K."/>
            <person name="Han R."/>
            <person name="Bertier L."/>
            <person name="Beede B."/>
            <person name="Kafkas S."/>
            <person name="Golino D."/>
            <person name="Preece J."/>
            <person name="Michelmore R."/>
        </authorList>
    </citation>
    <scope>NUCLEOTIDE SEQUENCE [LARGE SCALE GENOMIC DNA]</scope>
</reference>
<dbReference type="EMBL" id="CM047740">
    <property type="protein sequence ID" value="KAJ0039637.1"/>
    <property type="molecule type" value="Genomic_DNA"/>
</dbReference>
<evidence type="ECO:0000313" key="2">
    <source>
        <dbReference type="Proteomes" id="UP001163603"/>
    </source>
</evidence>
<proteinExistence type="predicted"/>
<keyword evidence="2" id="KW-1185">Reference proteome</keyword>
<dbReference type="Proteomes" id="UP001163603">
    <property type="component" value="Chromosome 5"/>
</dbReference>
<organism evidence="1 2">
    <name type="scientific">Pistacia integerrima</name>
    <dbReference type="NCBI Taxonomy" id="434235"/>
    <lineage>
        <taxon>Eukaryota</taxon>
        <taxon>Viridiplantae</taxon>
        <taxon>Streptophyta</taxon>
        <taxon>Embryophyta</taxon>
        <taxon>Tracheophyta</taxon>
        <taxon>Spermatophyta</taxon>
        <taxon>Magnoliopsida</taxon>
        <taxon>eudicotyledons</taxon>
        <taxon>Gunneridae</taxon>
        <taxon>Pentapetalae</taxon>
        <taxon>rosids</taxon>
        <taxon>malvids</taxon>
        <taxon>Sapindales</taxon>
        <taxon>Anacardiaceae</taxon>
        <taxon>Pistacia</taxon>
    </lineage>
</organism>
<accession>A0ACC0YMG6</accession>
<evidence type="ECO:0000313" key="1">
    <source>
        <dbReference type="EMBL" id="KAJ0039637.1"/>
    </source>
</evidence>
<sequence length="111" mass="12446">MIQILSILECYSLILSLSISIMKDIKTVLTLFGSNIIFSNGLLDPWSGGSVLHNISDTIVALVTEEGAHHIDLRPSTPEDPAWLIEQRETEIKLIEGWINYYQEKKATSSM</sequence>
<protein>
    <submittedName>
        <fullName evidence="1">Uncharacterized protein</fullName>
    </submittedName>
</protein>
<comment type="caution">
    <text evidence="1">The sequence shown here is derived from an EMBL/GenBank/DDBJ whole genome shotgun (WGS) entry which is preliminary data.</text>
</comment>
<gene>
    <name evidence="1" type="ORF">Pint_27828</name>
</gene>
<name>A0ACC0YMG6_9ROSI</name>